<keyword evidence="10" id="KW-1015">Disulfide bond</keyword>
<evidence type="ECO:0000256" key="5">
    <source>
        <dbReference type="ARBA" id="ARBA00022722"/>
    </source>
</evidence>
<evidence type="ECO:0000256" key="2">
    <source>
        <dbReference type="ARBA" id="ARBA00005600"/>
    </source>
</evidence>
<keyword evidence="7 14" id="KW-0255">Endonuclease</keyword>
<feature type="domain" description="Ribonuclease A-domain" evidence="15">
    <location>
        <begin position="27"/>
        <end position="143"/>
    </location>
</feature>
<keyword evidence="17" id="KW-1185">Reference proteome</keyword>
<dbReference type="GO" id="GO:0004540">
    <property type="term" value="F:RNA nuclease activity"/>
    <property type="evidence" value="ECO:0007669"/>
    <property type="project" value="Ensembl"/>
</dbReference>
<reference evidence="17" key="1">
    <citation type="submission" date="2018-12" db="EMBL/GenBank/DDBJ databases">
        <authorList>
            <person name="Yazar S."/>
        </authorList>
    </citation>
    <scope>NUCLEOTIDE SEQUENCE [LARGE SCALE GENOMIC DNA]</scope>
</reference>
<evidence type="ECO:0000256" key="3">
    <source>
        <dbReference type="ARBA" id="ARBA00022525"/>
    </source>
</evidence>
<dbReference type="STRING" id="29139.ENSVURP00010026024"/>
<evidence type="ECO:0000256" key="10">
    <source>
        <dbReference type="ARBA" id="ARBA00023157"/>
    </source>
</evidence>
<comment type="subcellular location">
    <subcellularLocation>
        <location evidence="1">Secreted</location>
    </subcellularLocation>
</comment>
<protein>
    <recommendedName>
        <fullName evidence="12">Ribonuclease 4</fullName>
    </recommendedName>
</protein>
<evidence type="ECO:0000256" key="14">
    <source>
        <dbReference type="RuleBase" id="RU000651"/>
    </source>
</evidence>
<dbReference type="InterPro" id="IPR023411">
    <property type="entry name" value="RNaseA_AS"/>
</dbReference>
<keyword evidence="9" id="KW-0044">Antibiotic</keyword>
<evidence type="ECO:0000256" key="11">
    <source>
        <dbReference type="ARBA" id="ARBA00023283"/>
    </source>
</evidence>
<name>A0A4X2LLP5_VOMUR</name>
<keyword evidence="11" id="KW-0873">Pyrrolidone carboxylic acid</keyword>
<evidence type="ECO:0000313" key="16">
    <source>
        <dbReference type="Ensembl" id="ENSVURP00010026024.1"/>
    </source>
</evidence>
<keyword evidence="8 14" id="KW-0378">Hydrolase</keyword>
<keyword evidence="5 14" id="KW-0540">Nuclease</keyword>
<dbReference type="GO" id="GO:0004519">
    <property type="term" value="F:endonuclease activity"/>
    <property type="evidence" value="ECO:0007669"/>
    <property type="project" value="UniProtKB-KW"/>
</dbReference>
<dbReference type="GeneTree" id="ENSGT00940000157645"/>
<evidence type="ECO:0000259" key="15">
    <source>
        <dbReference type="SMART" id="SM00092"/>
    </source>
</evidence>
<sequence length="143" mass="16206">MAMQGIRSLLLLLALLGPWLVQPSSGQSRKYQQFLRQHVDPYSEGGDATYCNQMMHRRRMTVPKCKPVNTFIHEDIWNINSICHTTEIKCKNGKMNCHEGIMKVTDCRVTGGSTSPNCRYRVTAGTRHVVIACENLEPVHFDG</sequence>
<comment type="function">
    <text evidence="13">Cleaves preferentially after uridine bases. Has antimicrobial activity against uropathogenic E.coli (UPEC). Probably contributes to urinary tract sterility.</text>
</comment>
<evidence type="ECO:0000256" key="4">
    <source>
        <dbReference type="ARBA" id="ARBA00022529"/>
    </source>
</evidence>
<comment type="similarity">
    <text evidence="2 14">Belongs to the pancreatic ribonuclease family.</text>
</comment>
<evidence type="ECO:0000313" key="17">
    <source>
        <dbReference type="Proteomes" id="UP000314987"/>
    </source>
</evidence>
<evidence type="ECO:0000256" key="9">
    <source>
        <dbReference type="ARBA" id="ARBA00023022"/>
    </source>
</evidence>
<dbReference type="RefSeq" id="XP_027698935.1">
    <property type="nucleotide sequence ID" value="XM_027843134.1"/>
</dbReference>
<dbReference type="PANTHER" id="PTHR11437">
    <property type="entry name" value="RIBONUCLEASE"/>
    <property type="match status" value="1"/>
</dbReference>
<dbReference type="GO" id="GO:0003676">
    <property type="term" value="F:nucleic acid binding"/>
    <property type="evidence" value="ECO:0007669"/>
    <property type="project" value="InterPro"/>
</dbReference>
<keyword evidence="6 14" id="KW-0732">Signal</keyword>
<dbReference type="RefSeq" id="XP_027698934.1">
    <property type="nucleotide sequence ID" value="XM_027843133.1"/>
</dbReference>
<dbReference type="PRINTS" id="PR00794">
    <property type="entry name" value="RIBONUCLEASE"/>
</dbReference>
<dbReference type="OMA" id="ATSHHCK"/>
<reference evidence="16" key="2">
    <citation type="submission" date="2025-08" db="UniProtKB">
        <authorList>
            <consortium name="Ensembl"/>
        </authorList>
    </citation>
    <scope>IDENTIFICATION</scope>
</reference>
<dbReference type="Gene3D" id="3.10.130.10">
    <property type="entry name" value="Ribonuclease A-like domain"/>
    <property type="match status" value="1"/>
</dbReference>
<dbReference type="InterPro" id="IPR036816">
    <property type="entry name" value="RNaseA-like_dom_sf"/>
</dbReference>
<dbReference type="Ensembl" id="ENSVURT00010029638.1">
    <property type="protein sequence ID" value="ENSVURP00010026024.1"/>
    <property type="gene ID" value="ENSVURG00010019949.1"/>
</dbReference>
<reference evidence="16" key="3">
    <citation type="submission" date="2025-09" db="UniProtKB">
        <authorList>
            <consortium name="Ensembl"/>
        </authorList>
    </citation>
    <scope>IDENTIFICATION</scope>
</reference>
<keyword evidence="3" id="KW-0964">Secreted</keyword>
<feature type="chain" id="PRO_5021509895" description="Ribonuclease 4" evidence="14">
    <location>
        <begin position="27"/>
        <end position="143"/>
    </location>
</feature>
<dbReference type="RefSeq" id="XP_027698931.1">
    <property type="nucleotide sequence ID" value="XM_027843130.1"/>
</dbReference>
<keyword evidence="4" id="KW-0929">Antimicrobial</keyword>
<dbReference type="PANTHER" id="PTHR11437:SF53">
    <property type="entry name" value="RIBONUCLEASE 4"/>
    <property type="match status" value="1"/>
</dbReference>
<gene>
    <name evidence="16" type="primary">RNASE4</name>
</gene>
<proteinExistence type="inferred from homology"/>
<dbReference type="RefSeq" id="XP_027698933.1">
    <property type="nucleotide sequence ID" value="XM_027843132.1"/>
</dbReference>
<evidence type="ECO:0000256" key="7">
    <source>
        <dbReference type="ARBA" id="ARBA00022759"/>
    </source>
</evidence>
<accession>A0A4X2LLP5</accession>
<dbReference type="CTD" id="6038"/>
<evidence type="ECO:0000256" key="12">
    <source>
        <dbReference type="ARBA" id="ARBA00040186"/>
    </source>
</evidence>
<dbReference type="AlphaFoldDB" id="A0A4X2LLP5"/>
<dbReference type="CDD" id="cd06265">
    <property type="entry name" value="RNase_A_canonical"/>
    <property type="match status" value="1"/>
</dbReference>
<dbReference type="GO" id="GO:0019731">
    <property type="term" value="P:antibacterial humoral response"/>
    <property type="evidence" value="ECO:0007669"/>
    <property type="project" value="Ensembl"/>
</dbReference>
<dbReference type="Pfam" id="PF00074">
    <property type="entry name" value="RnaseA"/>
    <property type="match status" value="1"/>
</dbReference>
<dbReference type="GO" id="GO:0016787">
    <property type="term" value="F:hydrolase activity"/>
    <property type="evidence" value="ECO:0007669"/>
    <property type="project" value="UniProtKB-KW"/>
</dbReference>
<evidence type="ECO:0000256" key="1">
    <source>
        <dbReference type="ARBA" id="ARBA00004613"/>
    </source>
</evidence>
<evidence type="ECO:0000256" key="6">
    <source>
        <dbReference type="ARBA" id="ARBA00022729"/>
    </source>
</evidence>
<organism evidence="16 17">
    <name type="scientific">Vombatus ursinus</name>
    <name type="common">Common wombat</name>
    <dbReference type="NCBI Taxonomy" id="29139"/>
    <lineage>
        <taxon>Eukaryota</taxon>
        <taxon>Metazoa</taxon>
        <taxon>Chordata</taxon>
        <taxon>Craniata</taxon>
        <taxon>Vertebrata</taxon>
        <taxon>Euteleostomi</taxon>
        <taxon>Mammalia</taxon>
        <taxon>Metatheria</taxon>
        <taxon>Diprotodontia</taxon>
        <taxon>Vombatidae</taxon>
        <taxon>Vombatus</taxon>
    </lineage>
</organism>
<dbReference type="GO" id="GO:0005615">
    <property type="term" value="C:extracellular space"/>
    <property type="evidence" value="ECO:0007669"/>
    <property type="project" value="Ensembl"/>
</dbReference>
<feature type="signal peptide" evidence="14">
    <location>
        <begin position="1"/>
        <end position="26"/>
    </location>
</feature>
<dbReference type="FunFam" id="3.10.130.10:FF:000001">
    <property type="entry name" value="Ribonuclease pancreatic"/>
    <property type="match status" value="1"/>
</dbReference>
<dbReference type="InterPro" id="IPR001427">
    <property type="entry name" value="RNaseA"/>
</dbReference>
<dbReference type="SUPFAM" id="SSF54076">
    <property type="entry name" value="RNase A-like"/>
    <property type="match status" value="1"/>
</dbReference>
<evidence type="ECO:0000256" key="13">
    <source>
        <dbReference type="ARBA" id="ARBA00045536"/>
    </source>
</evidence>
<dbReference type="Proteomes" id="UP000314987">
    <property type="component" value="Unassembled WGS sequence"/>
</dbReference>
<dbReference type="SMART" id="SM00092">
    <property type="entry name" value="RNAse_Pc"/>
    <property type="match status" value="1"/>
</dbReference>
<dbReference type="GeneID" id="114028819"/>
<dbReference type="PROSITE" id="PS00127">
    <property type="entry name" value="RNASE_PANCREATIC"/>
    <property type="match status" value="1"/>
</dbReference>
<dbReference type="InterPro" id="IPR023412">
    <property type="entry name" value="RNaseA_domain"/>
</dbReference>
<evidence type="ECO:0000256" key="8">
    <source>
        <dbReference type="ARBA" id="ARBA00022801"/>
    </source>
</evidence>
<dbReference type="GO" id="GO:0050830">
    <property type="term" value="P:defense response to Gram-positive bacterium"/>
    <property type="evidence" value="ECO:0007669"/>
    <property type="project" value="TreeGrafter"/>
</dbReference>